<feature type="domain" description="GGDEF" evidence="2">
    <location>
        <begin position="393"/>
        <end position="540"/>
    </location>
</feature>
<feature type="transmembrane region" description="Helical" evidence="1">
    <location>
        <begin position="184"/>
        <end position="208"/>
    </location>
</feature>
<proteinExistence type="predicted"/>
<feature type="transmembrane region" description="Helical" evidence="1">
    <location>
        <begin position="88"/>
        <end position="108"/>
    </location>
</feature>
<dbReference type="PROSITE" id="PS50887">
    <property type="entry name" value="GGDEF"/>
    <property type="match status" value="1"/>
</dbReference>
<dbReference type="Pfam" id="PF00990">
    <property type="entry name" value="GGDEF"/>
    <property type="match status" value="1"/>
</dbReference>
<feature type="transmembrane region" description="Helical" evidence="1">
    <location>
        <begin position="215"/>
        <end position="237"/>
    </location>
</feature>
<accession>A0A5C8ZDZ3</accession>
<feature type="transmembrane region" description="Helical" evidence="1">
    <location>
        <begin position="51"/>
        <end position="68"/>
    </location>
</feature>
<dbReference type="EMBL" id="VKAC01000005">
    <property type="protein sequence ID" value="TXR56275.1"/>
    <property type="molecule type" value="Genomic_DNA"/>
</dbReference>
<protein>
    <submittedName>
        <fullName evidence="3">GGDEF domain-containing protein</fullName>
    </submittedName>
</protein>
<dbReference type="CDD" id="cd01949">
    <property type="entry name" value="GGDEF"/>
    <property type="match status" value="1"/>
</dbReference>
<dbReference type="AlphaFoldDB" id="A0A5C8ZDZ3"/>
<dbReference type="GO" id="GO:1902201">
    <property type="term" value="P:negative regulation of bacterial-type flagellum-dependent cell motility"/>
    <property type="evidence" value="ECO:0007669"/>
    <property type="project" value="TreeGrafter"/>
</dbReference>
<dbReference type="OrthoDB" id="23692at2"/>
<sequence length="540" mass="56370">MTSRAAHRGRRRSGDRWRSRLWLLAALPVLLVALADPLQRLFDLPPTLGTAVVGVTEAGVAAAAAVLAGLRARRESAASRPGRRARGWWLLAAATGSWAAGQVVWVVYETVLRVEVPSPSFADLGFLGFGLLAPLAVLALSRGAVRTTSRVRSLLDGVIVAGALFLLSWTLVLGPVVHHEAPSALALVTFAAYPVSDIITLTAAIAVLSRTRADTALVGIGAGVGLMAVSDSMFVYLSTAGEFSTGGLLDVLWTAAFSTLAASTLLVSRERRTGHEPGGPVRGAAHLWGRGSVHGSAAVRALPYVPFAIATAVVVLEATRHPMPGTTLAVLVVLMTLVFVRQALVVLDNVQLTHELQERSLALAQMAYSDPLTGVANRAAFTAALEDALEAGAPLVTAFCDLDSFKAVNDACGHSTGDALLVAVATRLREVVRSHDVVARLGGDEFAILVRDDDDAAGSDAAAAALRSRLATALSVPFSLDPQLASAAADPRGLQVLEAVSVSLGVVSTAELGGSPTAEELLHEADQRMYSTKRARQTVR</sequence>
<keyword evidence="4" id="KW-1185">Reference proteome</keyword>
<keyword evidence="1" id="KW-1133">Transmembrane helix</keyword>
<evidence type="ECO:0000259" key="2">
    <source>
        <dbReference type="PROSITE" id="PS50887"/>
    </source>
</evidence>
<dbReference type="GO" id="GO:0043709">
    <property type="term" value="P:cell adhesion involved in single-species biofilm formation"/>
    <property type="evidence" value="ECO:0007669"/>
    <property type="project" value="TreeGrafter"/>
</dbReference>
<dbReference type="InterPro" id="IPR029787">
    <property type="entry name" value="Nucleotide_cyclase"/>
</dbReference>
<reference evidence="3 4" key="1">
    <citation type="submission" date="2019-07" db="EMBL/GenBank/DDBJ databases">
        <title>Quadrisphaera sp. strain DD2A genome sequencing and assembly.</title>
        <authorList>
            <person name="Kim I."/>
        </authorList>
    </citation>
    <scope>NUCLEOTIDE SEQUENCE [LARGE SCALE GENOMIC DNA]</scope>
    <source>
        <strain evidence="3 4">DD2A</strain>
    </source>
</reference>
<dbReference type="NCBIfam" id="TIGR00254">
    <property type="entry name" value="GGDEF"/>
    <property type="match status" value="1"/>
</dbReference>
<dbReference type="RefSeq" id="WP_147926068.1">
    <property type="nucleotide sequence ID" value="NZ_VKAC01000005.1"/>
</dbReference>
<dbReference type="InterPro" id="IPR000160">
    <property type="entry name" value="GGDEF_dom"/>
</dbReference>
<dbReference type="PANTHER" id="PTHR45138">
    <property type="entry name" value="REGULATORY COMPONENTS OF SENSORY TRANSDUCTION SYSTEM"/>
    <property type="match status" value="1"/>
</dbReference>
<dbReference type="PANTHER" id="PTHR45138:SF6">
    <property type="entry name" value="DIGUANYLATE CYCLASE DGCN"/>
    <property type="match status" value="1"/>
</dbReference>
<name>A0A5C8ZDZ3_9ACTN</name>
<comment type="caution">
    <text evidence="3">The sequence shown here is derived from an EMBL/GenBank/DDBJ whole genome shotgun (WGS) entry which is preliminary data.</text>
</comment>
<evidence type="ECO:0000313" key="3">
    <source>
        <dbReference type="EMBL" id="TXR56275.1"/>
    </source>
</evidence>
<evidence type="ECO:0000313" key="4">
    <source>
        <dbReference type="Proteomes" id="UP000321234"/>
    </source>
</evidence>
<dbReference type="InterPro" id="IPR043128">
    <property type="entry name" value="Rev_trsase/Diguanyl_cyclase"/>
</dbReference>
<evidence type="ECO:0000256" key="1">
    <source>
        <dbReference type="SAM" id="Phobius"/>
    </source>
</evidence>
<dbReference type="InterPro" id="IPR050469">
    <property type="entry name" value="Diguanylate_Cyclase"/>
</dbReference>
<gene>
    <name evidence="3" type="ORF">FMM08_09100</name>
</gene>
<organism evidence="3 4">
    <name type="scientific">Quadrisphaera setariae</name>
    <dbReference type="NCBI Taxonomy" id="2593304"/>
    <lineage>
        <taxon>Bacteria</taxon>
        <taxon>Bacillati</taxon>
        <taxon>Actinomycetota</taxon>
        <taxon>Actinomycetes</taxon>
        <taxon>Kineosporiales</taxon>
        <taxon>Kineosporiaceae</taxon>
        <taxon>Quadrisphaera</taxon>
    </lineage>
</organism>
<dbReference type="GO" id="GO:0052621">
    <property type="term" value="F:diguanylate cyclase activity"/>
    <property type="evidence" value="ECO:0007669"/>
    <property type="project" value="TreeGrafter"/>
</dbReference>
<dbReference type="GO" id="GO:0005886">
    <property type="term" value="C:plasma membrane"/>
    <property type="evidence" value="ECO:0007669"/>
    <property type="project" value="TreeGrafter"/>
</dbReference>
<dbReference type="Proteomes" id="UP000321234">
    <property type="component" value="Unassembled WGS sequence"/>
</dbReference>
<keyword evidence="1" id="KW-0472">Membrane</keyword>
<feature type="transmembrane region" description="Helical" evidence="1">
    <location>
        <begin position="153"/>
        <end position="172"/>
    </location>
</feature>
<feature type="transmembrane region" description="Helical" evidence="1">
    <location>
        <begin position="120"/>
        <end position="141"/>
    </location>
</feature>
<dbReference type="SUPFAM" id="SSF55073">
    <property type="entry name" value="Nucleotide cyclase"/>
    <property type="match status" value="1"/>
</dbReference>
<feature type="transmembrane region" description="Helical" evidence="1">
    <location>
        <begin position="297"/>
        <end position="316"/>
    </location>
</feature>
<keyword evidence="1" id="KW-0812">Transmembrane</keyword>
<dbReference type="SMART" id="SM00267">
    <property type="entry name" value="GGDEF"/>
    <property type="match status" value="1"/>
</dbReference>
<feature type="transmembrane region" description="Helical" evidence="1">
    <location>
        <begin position="328"/>
        <end position="347"/>
    </location>
</feature>
<dbReference type="Gene3D" id="3.30.70.270">
    <property type="match status" value="1"/>
</dbReference>